<reference evidence="1" key="1">
    <citation type="submission" date="2018-05" db="EMBL/GenBank/DDBJ databases">
        <authorList>
            <person name="Lanie J.A."/>
            <person name="Ng W.-L."/>
            <person name="Kazmierczak K.M."/>
            <person name="Andrzejewski T.M."/>
            <person name="Davidsen T.M."/>
            <person name="Wayne K.J."/>
            <person name="Tettelin H."/>
            <person name="Glass J.I."/>
            <person name="Rusch D."/>
            <person name="Podicherti R."/>
            <person name="Tsui H.-C.T."/>
            <person name="Winkler M.E."/>
        </authorList>
    </citation>
    <scope>NUCLEOTIDE SEQUENCE</scope>
</reference>
<accession>A0A382FA75</accession>
<feature type="non-terminal residue" evidence="1">
    <location>
        <position position="199"/>
    </location>
</feature>
<organism evidence="1">
    <name type="scientific">marine metagenome</name>
    <dbReference type="NCBI Taxonomy" id="408172"/>
    <lineage>
        <taxon>unclassified sequences</taxon>
        <taxon>metagenomes</taxon>
        <taxon>ecological metagenomes</taxon>
    </lineage>
</organism>
<dbReference type="EMBL" id="UINC01048887">
    <property type="protein sequence ID" value="SVB59976.1"/>
    <property type="molecule type" value="Genomic_DNA"/>
</dbReference>
<name>A0A382FA75_9ZZZZ</name>
<evidence type="ECO:0000313" key="1">
    <source>
        <dbReference type="EMBL" id="SVB59976.1"/>
    </source>
</evidence>
<protein>
    <submittedName>
        <fullName evidence="1">Uncharacterized protein</fullName>
    </submittedName>
</protein>
<dbReference type="AlphaFoldDB" id="A0A382FA75"/>
<proteinExistence type="predicted"/>
<gene>
    <name evidence="1" type="ORF">METZ01_LOCUS212830</name>
</gene>
<sequence>MIGFLALFIFNFYLIKNDKNIIIDYDNAYLKINKITSFLEKNSILRVPLFNENCENIIKNQECENIILSNPELEPTSTQQFVVQNFLNENIDVKVYNDNWIKFADTTDMYITSEVAEIDLSSISKESINLFERYRSFYLDFFDQYRSNFVQSKFIANTERLGSEVNIVSETIKNKKIISKKFYNEENEIAQLLSSPIVN</sequence>